<dbReference type="Proteomes" id="UP001163105">
    <property type="component" value="Unassembled WGS sequence"/>
</dbReference>
<protein>
    <submittedName>
        <fullName evidence="1">Uncharacterized protein</fullName>
    </submittedName>
</protein>
<sequence length="56" mass="6180">MSDIQQQWGAQYLMMGINAEVKSKYRRSVRAATGARQRVAMGARGGRSIMANEFSG</sequence>
<evidence type="ECO:0000313" key="1">
    <source>
        <dbReference type="EMBL" id="KAJ6446669.1"/>
    </source>
</evidence>
<comment type="caution">
    <text evidence="1">The sequence shown here is derived from an EMBL/GenBank/DDBJ whole genome shotgun (WGS) entry which is preliminary data.</text>
</comment>
<reference evidence="1" key="1">
    <citation type="submission" date="2023-01" db="EMBL/GenBank/DDBJ databases">
        <title>The growth and conidiation of Purpureocillium lavendulum are regulated by nitrogen source and histone H3K14 acetylation.</title>
        <authorList>
            <person name="Tang P."/>
            <person name="Han J."/>
            <person name="Zhang C."/>
            <person name="Tang P."/>
            <person name="Qi F."/>
            <person name="Zhang K."/>
            <person name="Liang L."/>
        </authorList>
    </citation>
    <scope>NUCLEOTIDE SEQUENCE</scope>
    <source>
        <strain evidence="1">YMF1.00683</strain>
    </source>
</reference>
<accession>A0AB34G588</accession>
<keyword evidence="2" id="KW-1185">Reference proteome</keyword>
<dbReference type="AlphaFoldDB" id="A0AB34G588"/>
<dbReference type="EMBL" id="JAQHRD010000001">
    <property type="protein sequence ID" value="KAJ6446669.1"/>
    <property type="molecule type" value="Genomic_DNA"/>
</dbReference>
<organism evidence="1 2">
    <name type="scientific">Purpureocillium lavendulum</name>
    <dbReference type="NCBI Taxonomy" id="1247861"/>
    <lineage>
        <taxon>Eukaryota</taxon>
        <taxon>Fungi</taxon>
        <taxon>Dikarya</taxon>
        <taxon>Ascomycota</taxon>
        <taxon>Pezizomycotina</taxon>
        <taxon>Sordariomycetes</taxon>
        <taxon>Hypocreomycetidae</taxon>
        <taxon>Hypocreales</taxon>
        <taxon>Ophiocordycipitaceae</taxon>
        <taxon>Purpureocillium</taxon>
    </lineage>
</organism>
<gene>
    <name evidence="1" type="ORF">O9K51_01442</name>
</gene>
<name>A0AB34G588_9HYPO</name>
<evidence type="ECO:0000313" key="2">
    <source>
        <dbReference type="Proteomes" id="UP001163105"/>
    </source>
</evidence>
<proteinExistence type="predicted"/>